<evidence type="ECO:0000256" key="1">
    <source>
        <dbReference type="RuleBase" id="RU000487"/>
    </source>
</evidence>
<dbReference type="Pfam" id="PF00022">
    <property type="entry name" value="Actin"/>
    <property type="match status" value="1"/>
</dbReference>
<protein>
    <submittedName>
        <fullName evidence="3">Actin-7-related</fullName>
    </submittedName>
</protein>
<dbReference type="SMART" id="SM00268">
    <property type="entry name" value="ACTIN"/>
    <property type="match status" value="1"/>
</dbReference>
<comment type="similarity">
    <text evidence="1">Belongs to the actin family.</text>
</comment>
<dbReference type="Gene3D" id="3.90.640.10">
    <property type="entry name" value="Actin, Chain A, domain 4"/>
    <property type="match status" value="1"/>
</dbReference>
<dbReference type="PANTHER" id="PTHR11937">
    <property type="entry name" value="ACTIN"/>
    <property type="match status" value="1"/>
</dbReference>
<dbReference type="EMBL" id="JAPDFW010000121">
    <property type="protein sequence ID" value="KAJ5068087.1"/>
    <property type="molecule type" value="Genomic_DNA"/>
</dbReference>
<evidence type="ECO:0000256" key="2">
    <source>
        <dbReference type="SAM" id="MobiDB-lite"/>
    </source>
</evidence>
<evidence type="ECO:0000313" key="3">
    <source>
        <dbReference type="EMBL" id="KAJ5068087.1"/>
    </source>
</evidence>
<organism evidence="3 4">
    <name type="scientific">Anaeramoeba ignava</name>
    <name type="common">Anaerobic marine amoeba</name>
    <dbReference type="NCBI Taxonomy" id="1746090"/>
    <lineage>
        <taxon>Eukaryota</taxon>
        <taxon>Metamonada</taxon>
        <taxon>Anaeramoebidae</taxon>
        <taxon>Anaeramoeba</taxon>
    </lineage>
</organism>
<dbReference type="FunFam" id="3.30.420.40:FF:000050">
    <property type="entry name" value="Actin, alpha skeletal muscle"/>
    <property type="match status" value="1"/>
</dbReference>
<dbReference type="AlphaFoldDB" id="A0A9Q0L836"/>
<dbReference type="InterPro" id="IPR043129">
    <property type="entry name" value="ATPase_NBD"/>
</dbReference>
<dbReference type="Gene3D" id="3.30.420.40">
    <property type="match status" value="2"/>
</dbReference>
<dbReference type="FunFam" id="3.90.640.10:FF:000007">
    <property type="entry name" value="Actin like 7B"/>
    <property type="match status" value="1"/>
</dbReference>
<keyword evidence="4" id="KW-1185">Reference proteome</keyword>
<feature type="region of interest" description="Disordered" evidence="2">
    <location>
        <begin position="1"/>
        <end position="31"/>
    </location>
</feature>
<dbReference type="Proteomes" id="UP001149090">
    <property type="component" value="Unassembled WGS sequence"/>
</dbReference>
<evidence type="ECO:0000313" key="4">
    <source>
        <dbReference type="Proteomes" id="UP001149090"/>
    </source>
</evidence>
<proteinExistence type="inferred from homology"/>
<dbReference type="InterPro" id="IPR004000">
    <property type="entry name" value="Actin"/>
</dbReference>
<name>A0A9Q0L836_ANAIG</name>
<dbReference type="PRINTS" id="PR00190">
    <property type="entry name" value="ACTIN"/>
</dbReference>
<dbReference type="SUPFAM" id="SSF53067">
    <property type="entry name" value="Actin-like ATPase domain"/>
    <property type="match status" value="2"/>
</dbReference>
<reference evidence="3" key="1">
    <citation type="submission" date="2022-10" db="EMBL/GenBank/DDBJ databases">
        <title>Novel sulphate-reducing endosymbionts in the free-living metamonad Anaeramoeba.</title>
        <authorList>
            <person name="Jerlstrom-Hultqvist J."/>
            <person name="Cepicka I."/>
            <person name="Gallot-Lavallee L."/>
            <person name="Salas-Leiva D."/>
            <person name="Curtis B.A."/>
            <person name="Zahonova K."/>
            <person name="Pipaliya S."/>
            <person name="Dacks J."/>
            <person name="Roger A.J."/>
        </authorList>
    </citation>
    <scope>NUCLEOTIDE SEQUENCE</scope>
    <source>
        <strain evidence="3">BMAN</strain>
    </source>
</reference>
<sequence>MGVSATKQKDNGNTNPSKKTHTRTNKIPQKATKDAIIIDNGTGMIKIGIAGDDAPKAVFPTVVAKGGYSDPTTGMQQNIFEVGDEAIAKSGMFKLEYPMEHGIVRNWDDMEKIWNYAFYNKLSINPQEHPVLINEPPLNPKENREKMTSILFEKFNIPKIYISISPVLSLYASGRTTGVVLDIGDGVSSVIPLSDGYAIPHAISRMDLAGKELTDFFNKILYEKGFAFQTPFEREVVKDIKEKLGYVAFDFNREMDLSIQQNSLRNYQLPNGQVIQIGNESFRTPEVLFQPSFMGIYQPGVHQMIYNSIMKCDDNLRKGLFENIILSGGSTMFPGFSERITQEISQMAGPNFNTKVIAVPERKYSVWIGGSILASLSSFEQMWVNKYEYDEAGPSIIHKKCF</sequence>
<comment type="caution">
    <text evidence="3">The sequence shown here is derived from an EMBL/GenBank/DDBJ whole genome shotgun (WGS) entry which is preliminary data.</text>
</comment>
<accession>A0A9Q0L836</accession>
<gene>
    <name evidence="3" type="ORF">M0811_12673</name>
</gene>